<dbReference type="InterPro" id="IPR000917">
    <property type="entry name" value="Sulfatase_N"/>
</dbReference>
<comment type="similarity">
    <text evidence="1">Belongs to the sulfatase family.</text>
</comment>
<organism evidence="5 6">
    <name type="scientific">Tenggerimyces flavus</name>
    <dbReference type="NCBI Taxonomy" id="1708749"/>
    <lineage>
        <taxon>Bacteria</taxon>
        <taxon>Bacillati</taxon>
        <taxon>Actinomycetota</taxon>
        <taxon>Actinomycetes</taxon>
        <taxon>Propionibacteriales</taxon>
        <taxon>Nocardioidaceae</taxon>
        <taxon>Tenggerimyces</taxon>
    </lineage>
</organism>
<dbReference type="PANTHER" id="PTHR42693">
    <property type="entry name" value="ARYLSULFATASE FAMILY MEMBER"/>
    <property type="match status" value="1"/>
</dbReference>
<dbReference type="Proteomes" id="UP001595699">
    <property type="component" value="Unassembled WGS sequence"/>
</dbReference>
<evidence type="ECO:0000313" key="6">
    <source>
        <dbReference type="Proteomes" id="UP001595699"/>
    </source>
</evidence>
<evidence type="ECO:0000256" key="3">
    <source>
        <dbReference type="SAM" id="MobiDB-lite"/>
    </source>
</evidence>
<name>A0ABV7YLQ6_9ACTN</name>
<feature type="domain" description="Sulfatase N-terminal" evidence="4">
    <location>
        <begin position="5"/>
        <end position="352"/>
    </location>
</feature>
<evidence type="ECO:0000256" key="1">
    <source>
        <dbReference type="ARBA" id="ARBA00008779"/>
    </source>
</evidence>
<dbReference type="InterPro" id="IPR050738">
    <property type="entry name" value="Sulfatase"/>
</dbReference>
<evidence type="ECO:0000259" key="4">
    <source>
        <dbReference type="Pfam" id="PF00884"/>
    </source>
</evidence>
<dbReference type="Gene3D" id="3.30.1120.10">
    <property type="match status" value="1"/>
</dbReference>
<protein>
    <submittedName>
        <fullName evidence="5">Sulfatase</fullName>
    </submittedName>
</protein>
<dbReference type="Gene3D" id="3.40.720.10">
    <property type="entry name" value="Alkaline Phosphatase, subunit A"/>
    <property type="match status" value="1"/>
</dbReference>
<reference evidence="6" key="1">
    <citation type="journal article" date="2019" name="Int. J. Syst. Evol. Microbiol.">
        <title>The Global Catalogue of Microorganisms (GCM) 10K type strain sequencing project: providing services to taxonomists for standard genome sequencing and annotation.</title>
        <authorList>
            <consortium name="The Broad Institute Genomics Platform"/>
            <consortium name="The Broad Institute Genome Sequencing Center for Infectious Disease"/>
            <person name="Wu L."/>
            <person name="Ma J."/>
        </authorList>
    </citation>
    <scope>NUCLEOTIDE SEQUENCE [LARGE SCALE GENOMIC DNA]</scope>
    <source>
        <strain evidence="6">CGMCC 4.7241</strain>
    </source>
</reference>
<gene>
    <name evidence="5" type="ORF">ACFOUW_32560</name>
</gene>
<keyword evidence="6" id="KW-1185">Reference proteome</keyword>
<evidence type="ECO:0000313" key="5">
    <source>
        <dbReference type="EMBL" id="MFC3765606.1"/>
    </source>
</evidence>
<sequence length="472" mass="52578">MSERPNVILIVSDDHGYADRSALGLDPDVSTPALDRLAAGGVTCTDAYVTAPICSPSRAGLISGQYQQRWGARWFDSSRFPDHLPSLAERFQELGYATGYLGKVHYGPESRGDRACPPHHGFAETYYGLAGQQMGRLNYLHHSQESVDRYGQEASWRMAVQPLLEGDDEVGLEGFLTDELGSRARDFVARHEQEPFFLMLAFNAVHNFCFQLPDDELERRGLAKFGDWDESVNDYVDWYDGAISPYLPNGRAYYLAQLELMDAQIGRLLDQLDDRDLADNTIVVYITDNGGSTCNFGVNQPLRGTKYTLWEGGIRIPYLVRWPAGGVDGGRTYTQLVSTLDLYPTLLAAAGAQDGSHEHSDGINQLSGLRGDVTAQGHDALFWDCGFQWAVREGTWKLRHADDGPHSEALRRTEHTDTGPGLWLTDLSTDLGETRNLIADHPAEVERLLARRQAWHEGIEHANEYAESEDPS</sequence>
<dbReference type="PANTHER" id="PTHR42693:SF53">
    <property type="entry name" value="ENDO-4-O-SULFATASE"/>
    <property type="match status" value="1"/>
</dbReference>
<dbReference type="InterPro" id="IPR017850">
    <property type="entry name" value="Alkaline_phosphatase_core_sf"/>
</dbReference>
<dbReference type="EMBL" id="JBHRZH010000041">
    <property type="protein sequence ID" value="MFC3765606.1"/>
    <property type="molecule type" value="Genomic_DNA"/>
</dbReference>
<proteinExistence type="inferred from homology"/>
<keyword evidence="2" id="KW-0378">Hydrolase</keyword>
<dbReference type="SUPFAM" id="SSF53649">
    <property type="entry name" value="Alkaline phosphatase-like"/>
    <property type="match status" value="1"/>
</dbReference>
<dbReference type="Pfam" id="PF00884">
    <property type="entry name" value="Sulfatase"/>
    <property type="match status" value="1"/>
</dbReference>
<comment type="caution">
    <text evidence="5">The sequence shown here is derived from an EMBL/GenBank/DDBJ whole genome shotgun (WGS) entry which is preliminary data.</text>
</comment>
<dbReference type="RefSeq" id="WP_205116546.1">
    <property type="nucleotide sequence ID" value="NZ_JAFBCM010000001.1"/>
</dbReference>
<accession>A0ABV7YLQ6</accession>
<feature type="compositionally biased region" description="Basic and acidic residues" evidence="3">
    <location>
        <begin position="401"/>
        <end position="417"/>
    </location>
</feature>
<feature type="region of interest" description="Disordered" evidence="3">
    <location>
        <begin position="401"/>
        <end position="421"/>
    </location>
</feature>
<evidence type="ECO:0000256" key="2">
    <source>
        <dbReference type="ARBA" id="ARBA00022801"/>
    </source>
</evidence>